<evidence type="ECO:0000256" key="5">
    <source>
        <dbReference type="SAM" id="MobiDB-lite"/>
    </source>
</evidence>
<evidence type="ECO:0000256" key="1">
    <source>
        <dbReference type="ARBA" id="ARBA00007514"/>
    </source>
</evidence>
<evidence type="ECO:0000256" key="2">
    <source>
        <dbReference type="ARBA" id="ARBA00011742"/>
    </source>
</evidence>
<evidence type="ECO:0000259" key="6">
    <source>
        <dbReference type="PROSITE" id="PS50296"/>
    </source>
</evidence>
<dbReference type="GO" id="GO:0003729">
    <property type="term" value="F:mRNA binding"/>
    <property type="evidence" value="ECO:0007669"/>
    <property type="project" value="TreeGrafter"/>
</dbReference>
<sequence>MGRKNRGQSPPRQAAAAAAPADGEAGSSSLQAQAEAVKEPTPPITVMYCAVCSFPLEYCEFGSSLTRCKEWLKEENEELYNKYYSEEALQAKIGTLSLEAQTKLEKDTAKKEAKAEAKADAALKKKLASTVTIKRIERTKRKHVTAIHGLEAFSIDLKKAAKQLAGRFATGASVTKNAQGLDEIVVQGDVSDEVLEILEKGEGVLKGVPIDNVQIVEDKKKKAES</sequence>
<dbReference type="GO" id="GO:0005840">
    <property type="term" value="C:ribosome"/>
    <property type="evidence" value="ECO:0007669"/>
    <property type="project" value="UniProtKB-KW"/>
</dbReference>
<organism evidence="7 8">
    <name type="scientific">Agrocybe pediades</name>
    <dbReference type="NCBI Taxonomy" id="84607"/>
    <lineage>
        <taxon>Eukaryota</taxon>
        <taxon>Fungi</taxon>
        <taxon>Dikarya</taxon>
        <taxon>Basidiomycota</taxon>
        <taxon>Agaricomycotina</taxon>
        <taxon>Agaricomycetes</taxon>
        <taxon>Agaricomycetidae</taxon>
        <taxon>Agaricales</taxon>
        <taxon>Agaricineae</taxon>
        <taxon>Strophariaceae</taxon>
        <taxon>Agrocybe</taxon>
    </lineage>
</organism>
<dbReference type="InterPro" id="IPR001950">
    <property type="entry name" value="SUI1"/>
</dbReference>
<comment type="subunit">
    <text evidence="2 4">Interacts with the 40S ribosomal subunit.</text>
</comment>
<evidence type="ECO:0000313" key="8">
    <source>
        <dbReference type="Proteomes" id="UP000521872"/>
    </source>
</evidence>
<proteinExistence type="inferred from homology"/>
<accession>A0A8H4VQZ6</accession>
<keyword evidence="4" id="KW-0963">Cytoplasm</keyword>
<keyword evidence="4" id="KW-0689">Ribosomal protein</keyword>
<dbReference type="GO" id="GO:0001731">
    <property type="term" value="P:formation of translation preinitiation complex"/>
    <property type="evidence" value="ECO:0007669"/>
    <property type="project" value="TreeGrafter"/>
</dbReference>
<dbReference type="CDD" id="cd11607">
    <property type="entry name" value="DENR_C"/>
    <property type="match status" value="1"/>
</dbReference>
<comment type="domain">
    <text evidence="4">The SUI1 domain may be involved in RNA binding.</text>
</comment>
<dbReference type="InterPro" id="IPR036877">
    <property type="entry name" value="SUI1_dom_sf"/>
</dbReference>
<dbReference type="SUPFAM" id="SSF55159">
    <property type="entry name" value="eIF1-like"/>
    <property type="match status" value="1"/>
</dbReference>
<dbReference type="GO" id="GO:0005737">
    <property type="term" value="C:cytoplasm"/>
    <property type="evidence" value="ECO:0007669"/>
    <property type="project" value="UniProtKB-SubCell"/>
</dbReference>
<name>A0A8H4VQZ6_9AGAR</name>
<dbReference type="AlphaFoldDB" id="A0A8H4VQZ6"/>
<evidence type="ECO:0000256" key="4">
    <source>
        <dbReference type="RuleBase" id="RU361273"/>
    </source>
</evidence>
<dbReference type="PROSITE" id="PS50296">
    <property type="entry name" value="SUI1"/>
    <property type="match status" value="1"/>
</dbReference>
<feature type="domain" description="SUI1" evidence="6">
    <location>
        <begin position="131"/>
        <end position="202"/>
    </location>
</feature>
<evidence type="ECO:0000313" key="7">
    <source>
        <dbReference type="EMBL" id="KAF4619153.1"/>
    </source>
</evidence>
<protein>
    <recommendedName>
        <fullName evidence="3 4">Translation machinery-associated protein 22</fullName>
    </recommendedName>
</protein>
<dbReference type="InterPro" id="IPR005873">
    <property type="entry name" value="DENR_eukaryotes"/>
</dbReference>
<comment type="subcellular location">
    <subcellularLocation>
        <location evidence="4">Cytoplasm</location>
    </subcellularLocation>
</comment>
<dbReference type="PANTHER" id="PTHR12789:SF0">
    <property type="entry name" value="DENSITY-REGULATED PROTEIN"/>
    <property type="match status" value="1"/>
</dbReference>
<dbReference type="NCBIfam" id="TIGR01159">
    <property type="entry name" value="DRP1"/>
    <property type="match status" value="1"/>
</dbReference>
<dbReference type="GO" id="GO:1990904">
    <property type="term" value="C:ribonucleoprotein complex"/>
    <property type="evidence" value="ECO:0007669"/>
    <property type="project" value="UniProtKB-KW"/>
</dbReference>
<dbReference type="PANTHER" id="PTHR12789">
    <property type="entry name" value="DENSITY-REGULATED PROTEIN HOMOLOG"/>
    <property type="match status" value="1"/>
</dbReference>
<dbReference type="InterPro" id="IPR050318">
    <property type="entry name" value="DENR/SUI1_TIF"/>
</dbReference>
<gene>
    <name evidence="7" type="ORF">D9613_004873</name>
</gene>
<reference evidence="7 8" key="1">
    <citation type="submission" date="2019-12" db="EMBL/GenBank/DDBJ databases">
        <authorList>
            <person name="Floudas D."/>
            <person name="Bentzer J."/>
            <person name="Ahren D."/>
            <person name="Johansson T."/>
            <person name="Persson P."/>
            <person name="Tunlid A."/>
        </authorList>
    </citation>
    <scope>NUCLEOTIDE SEQUENCE [LARGE SCALE GENOMIC DNA]</scope>
    <source>
        <strain evidence="7 8">CBS 102.39</strain>
    </source>
</reference>
<dbReference type="InterPro" id="IPR046447">
    <property type="entry name" value="DENR_C"/>
</dbReference>
<dbReference type="Proteomes" id="UP000521872">
    <property type="component" value="Unassembled WGS sequence"/>
</dbReference>
<dbReference type="GO" id="GO:0002188">
    <property type="term" value="P:translation reinitiation"/>
    <property type="evidence" value="ECO:0007669"/>
    <property type="project" value="TreeGrafter"/>
</dbReference>
<dbReference type="InterPro" id="IPR048517">
    <property type="entry name" value="DENR_N"/>
</dbReference>
<dbReference type="GO" id="GO:0003743">
    <property type="term" value="F:translation initiation factor activity"/>
    <property type="evidence" value="ECO:0007669"/>
    <property type="project" value="InterPro"/>
</dbReference>
<keyword evidence="8" id="KW-1185">Reference proteome</keyword>
<dbReference type="Pfam" id="PF21023">
    <property type="entry name" value="DENR_N"/>
    <property type="match status" value="1"/>
</dbReference>
<evidence type="ECO:0000256" key="3">
    <source>
        <dbReference type="ARBA" id="ARBA00020058"/>
    </source>
</evidence>
<comment type="caution">
    <text evidence="7">The sequence shown here is derived from an EMBL/GenBank/DDBJ whole genome shotgun (WGS) entry which is preliminary data.</text>
</comment>
<comment type="similarity">
    <text evidence="1 4">Belongs to the DENR family.</text>
</comment>
<feature type="region of interest" description="Disordered" evidence="5">
    <location>
        <begin position="1"/>
        <end position="36"/>
    </location>
</feature>
<dbReference type="Pfam" id="PF01253">
    <property type="entry name" value="SUI1"/>
    <property type="match status" value="1"/>
</dbReference>
<keyword evidence="4" id="KW-0687">Ribonucleoprotein</keyword>
<dbReference type="EMBL" id="JAACJL010000016">
    <property type="protein sequence ID" value="KAF4619153.1"/>
    <property type="molecule type" value="Genomic_DNA"/>
</dbReference>
<dbReference type="Gene3D" id="3.30.780.10">
    <property type="entry name" value="SUI1-like domain"/>
    <property type="match status" value="1"/>
</dbReference>